<feature type="region of interest" description="Disordered" evidence="1">
    <location>
        <begin position="678"/>
        <end position="704"/>
    </location>
</feature>
<organism evidence="2 3">
    <name type="scientific">Lasiosphaeris hirsuta</name>
    <dbReference type="NCBI Taxonomy" id="260670"/>
    <lineage>
        <taxon>Eukaryota</taxon>
        <taxon>Fungi</taxon>
        <taxon>Dikarya</taxon>
        <taxon>Ascomycota</taxon>
        <taxon>Pezizomycotina</taxon>
        <taxon>Sordariomycetes</taxon>
        <taxon>Sordariomycetidae</taxon>
        <taxon>Sordariales</taxon>
        <taxon>Lasiosphaeriaceae</taxon>
        <taxon>Lasiosphaeris</taxon>
    </lineage>
</organism>
<feature type="region of interest" description="Disordered" evidence="1">
    <location>
        <begin position="1039"/>
        <end position="1116"/>
    </location>
</feature>
<keyword evidence="3" id="KW-1185">Reference proteome</keyword>
<feature type="compositionally biased region" description="Low complexity" evidence="1">
    <location>
        <begin position="724"/>
        <end position="736"/>
    </location>
</feature>
<dbReference type="AlphaFoldDB" id="A0AA40A1S5"/>
<feature type="region of interest" description="Disordered" evidence="1">
    <location>
        <begin position="279"/>
        <end position="377"/>
    </location>
</feature>
<evidence type="ECO:0000313" key="2">
    <source>
        <dbReference type="EMBL" id="KAK0707682.1"/>
    </source>
</evidence>
<feature type="region of interest" description="Disordered" evidence="1">
    <location>
        <begin position="499"/>
        <end position="531"/>
    </location>
</feature>
<feature type="compositionally biased region" description="Polar residues" evidence="1">
    <location>
        <begin position="920"/>
        <end position="930"/>
    </location>
</feature>
<feature type="region of interest" description="Disordered" evidence="1">
    <location>
        <begin position="835"/>
        <end position="859"/>
    </location>
</feature>
<comment type="caution">
    <text evidence="2">The sequence shown here is derived from an EMBL/GenBank/DDBJ whole genome shotgun (WGS) entry which is preliminary data.</text>
</comment>
<name>A0AA40A1S5_9PEZI</name>
<evidence type="ECO:0000256" key="1">
    <source>
        <dbReference type="SAM" id="MobiDB-lite"/>
    </source>
</evidence>
<feature type="compositionally biased region" description="Polar residues" evidence="1">
    <location>
        <begin position="1080"/>
        <end position="1098"/>
    </location>
</feature>
<dbReference type="EMBL" id="JAUKUA010000006">
    <property type="protein sequence ID" value="KAK0707682.1"/>
    <property type="molecule type" value="Genomic_DNA"/>
</dbReference>
<sequence length="1270" mass="137553">MAFSSNGRLPPGNVYQDRNAQWKREMSEIEARFDRQDQHARAVLEDAKRAIEMDFKQSWDGIFPALPPDTSLAVRQNIEESLRQNRTLRLHEQEKEYSLGEAERNKLRDESKKRHLEKYSALFTAAPLNQLPFQSQAQPMDVAPVMRGFSAPVPQVTEQETPAVSRTPLPTYDAPSHAQNAQARRPLPQQKSARPSWIPPRKSKPETQPGPMPSLQPTPSHPNPQFGTARTGQAGPLPSNVAAPNASRPMAEHPQAFNNTLRSSEQQYGSVSSHYANTFNKIEIPRTPKPAKEPRMSGVALEPPPPTQSQPERREPLATLAGRAINQLNPERTSPKRKADELPGLAEAAPKRAKVYATDGTESSGAAEPSEERPARKTISFDEVYNGGHAKYRHMIVEHPPHSGDWFILKCDEHGVHFNTNPLAGAAKHLHSAQHGNLSKERAQAVELLGHLVFDCDRDLAEKNNEWVKKSFENGYVPMNQNNWSKAERLSLGLSAEPAKGPKVAAQHPAGKGPSRHASSGSAATPHNRLSGITDPIPGSLYLGWWTEENRNYPVIVLPWGSLQAAGMNGSLYDTGLLGHVPKCYTIDPATGEISGWARGYESGGKKVKEREFPIKYFDVSGSVGWMKAAELSPFDFNPPNKSEIPGFQSAVEQYARLRGFPNFEYMRTHSNQIAAQNTPAPVSSTPATVQTQYPTVPSNGPVNDREMVDAGAVLADDSDQESVSKAVSDSDVDISMTNTESRRTSFSNDTYENHRDTIGPKRPSPLAHMPAATGDAEKLTTPAVHHESSSRDTSQHLAHMATARLIASTALQTQSSEQDISPLLNGTGNAEVRQAKHPNQSYEPPSRQGSESSTDQGHRRVEKIYAHSNPNRASKSPGLQAAALPENSAANSLPSVPSPATLSGIHQGQPGLKLPPLSPLNQSGFSTQLPQAGPVLAPIQQQPLSATGSPGLRTPAPSASHSPLALPLPPPTHVLKSQGPLVIQASQIVQPTNAEQSRSGPSTPVPTLSTTNGAAPLSTMAPFAQATSQLDRWRVVRATDESQSPTVPPASTEQPRRQAAPTPLSLARLSIDSPREGNQPFSPVGTPSHSLANSRANSPGRVAQSPGFQSPGMTIKARESPAPFLGSQGEVFAVSFYPGATLSPSELEQHPGIFRLTVEGPVAKTAPDSQIQFAVDPRQVKEMVVEPTGGGGTTAVKLVMPDGRTRTFMFEKFDAGRGSELGKIHARRFCRWARGVNRAIIYQNNGSFDSAHRVRETQPSESSNAITVE</sequence>
<feature type="region of interest" description="Disordered" evidence="1">
    <location>
        <begin position="155"/>
        <end position="251"/>
    </location>
</feature>
<feature type="compositionally biased region" description="Polar residues" evidence="1">
    <location>
        <begin position="678"/>
        <end position="702"/>
    </location>
</feature>
<feature type="region of interest" description="Disordered" evidence="1">
    <location>
        <begin position="717"/>
        <end position="771"/>
    </location>
</feature>
<reference evidence="2" key="1">
    <citation type="submission" date="2023-06" db="EMBL/GenBank/DDBJ databases">
        <title>Genome-scale phylogeny and comparative genomics of the fungal order Sordariales.</title>
        <authorList>
            <consortium name="Lawrence Berkeley National Laboratory"/>
            <person name="Hensen N."/>
            <person name="Bonometti L."/>
            <person name="Westerberg I."/>
            <person name="Brannstrom I.O."/>
            <person name="Guillou S."/>
            <person name="Cros-Aarteil S."/>
            <person name="Calhoun S."/>
            <person name="Haridas S."/>
            <person name="Kuo A."/>
            <person name="Mondo S."/>
            <person name="Pangilinan J."/>
            <person name="Riley R."/>
            <person name="Labutti K."/>
            <person name="Andreopoulos B."/>
            <person name="Lipzen A."/>
            <person name="Chen C."/>
            <person name="Yanf M."/>
            <person name="Daum C."/>
            <person name="Ng V."/>
            <person name="Clum A."/>
            <person name="Steindorff A."/>
            <person name="Ohm R."/>
            <person name="Martin F."/>
            <person name="Silar P."/>
            <person name="Natvig D."/>
            <person name="Lalanne C."/>
            <person name="Gautier V."/>
            <person name="Ament-Velasquez S.L."/>
            <person name="Kruys A."/>
            <person name="Hutchinson M.I."/>
            <person name="Powell A.J."/>
            <person name="Barry K."/>
            <person name="Miller A.N."/>
            <person name="Grigoriev I.V."/>
            <person name="Debuchy R."/>
            <person name="Gladieux P."/>
            <person name="Thoren M.H."/>
            <person name="Johannesson H."/>
        </authorList>
    </citation>
    <scope>NUCLEOTIDE SEQUENCE</scope>
    <source>
        <strain evidence="2">SMH4607-1</strain>
    </source>
</reference>
<feature type="compositionally biased region" description="Basic and acidic residues" evidence="1">
    <location>
        <begin position="283"/>
        <end position="295"/>
    </location>
</feature>
<feature type="region of interest" description="Disordered" evidence="1">
    <location>
        <begin position="991"/>
        <end position="1017"/>
    </location>
</feature>
<feature type="compositionally biased region" description="Polar residues" evidence="1">
    <location>
        <begin position="838"/>
        <end position="856"/>
    </location>
</feature>
<feature type="compositionally biased region" description="Polar residues" evidence="1">
    <location>
        <begin position="889"/>
        <end position="907"/>
    </location>
</feature>
<feature type="compositionally biased region" description="Polar residues" evidence="1">
    <location>
        <begin position="1042"/>
        <end position="1054"/>
    </location>
</feature>
<dbReference type="Proteomes" id="UP001172102">
    <property type="component" value="Unassembled WGS sequence"/>
</dbReference>
<feature type="compositionally biased region" description="Polar residues" evidence="1">
    <location>
        <begin position="991"/>
        <end position="1014"/>
    </location>
</feature>
<gene>
    <name evidence="2" type="ORF">B0H67DRAFT_320615</name>
</gene>
<feature type="compositionally biased region" description="Polar residues" evidence="1">
    <location>
        <begin position="737"/>
        <end position="751"/>
    </location>
</feature>
<feature type="region of interest" description="Disordered" evidence="1">
    <location>
        <begin position="943"/>
        <end position="963"/>
    </location>
</feature>
<feature type="region of interest" description="Disordered" evidence="1">
    <location>
        <begin position="888"/>
        <end position="930"/>
    </location>
</feature>
<protein>
    <submittedName>
        <fullName evidence="2">Uncharacterized protein</fullName>
    </submittedName>
</protein>
<evidence type="ECO:0000313" key="3">
    <source>
        <dbReference type="Proteomes" id="UP001172102"/>
    </source>
</evidence>
<accession>A0AA40A1S5</accession>
<feature type="compositionally biased region" description="Pro residues" evidence="1">
    <location>
        <begin position="208"/>
        <end position="222"/>
    </location>
</feature>
<proteinExistence type="predicted"/>